<protein>
    <submittedName>
        <fullName evidence="4">Acetyl esterase/lipase</fullName>
    </submittedName>
</protein>
<dbReference type="PANTHER" id="PTHR48081">
    <property type="entry name" value="AB HYDROLASE SUPERFAMILY PROTEIN C4A8.06C"/>
    <property type="match status" value="1"/>
</dbReference>
<dbReference type="Proteomes" id="UP000585638">
    <property type="component" value="Unassembled WGS sequence"/>
</dbReference>
<reference evidence="4 5" key="1">
    <citation type="submission" date="2020-08" db="EMBL/GenBank/DDBJ databases">
        <title>Sequencing the genomes of 1000 actinobacteria strains.</title>
        <authorList>
            <person name="Klenk H.-P."/>
        </authorList>
    </citation>
    <scope>NUCLEOTIDE SEQUENCE [LARGE SCALE GENOMIC DNA]</scope>
    <source>
        <strain evidence="4 5">DSM 43851</strain>
    </source>
</reference>
<dbReference type="SUPFAM" id="SSF53474">
    <property type="entry name" value="alpha/beta-Hydrolases"/>
    <property type="match status" value="1"/>
</dbReference>
<dbReference type="InterPro" id="IPR049492">
    <property type="entry name" value="BD-FAE-like_dom"/>
</dbReference>
<dbReference type="RefSeq" id="WP_184867411.1">
    <property type="nucleotide sequence ID" value="NZ_BAAAWY010000098.1"/>
</dbReference>
<keyword evidence="2" id="KW-0812">Transmembrane</keyword>
<keyword evidence="2" id="KW-0472">Membrane</keyword>
<proteinExistence type="predicted"/>
<dbReference type="EMBL" id="JACHIR010000001">
    <property type="protein sequence ID" value="MBB5895646.1"/>
    <property type="molecule type" value="Genomic_DNA"/>
</dbReference>
<feature type="domain" description="BD-FAE-like" evidence="3">
    <location>
        <begin position="150"/>
        <end position="345"/>
    </location>
</feature>
<gene>
    <name evidence="4" type="ORF">BJ998_006842</name>
</gene>
<keyword evidence="5" id="KW-1185">Reference proteome</keyword>
<keyword evidence="2" id="KW-1133">Transmembrane helix</keyword>
<comment type="caution">
    <text evidence="4">The sequence shown here is derived from an EMBL/GenBank/DDBJ whole genome shotgun (WGS) entry which is preliminary data.</text>
</comment>
<keyword evidence="1" id="KW-0378">Hydrolase</keyword>
<dbReference type="InterPro" id="IPR029058">
    <property type="entry name" value="AB_hydrolase_fold"/>
</dbReference>
<feature type="transmembrane region" description="Helical" evidence="2">
    <location>
        <begin position="72"/>
        <end position="90"/>
    </location>
</feature>
<sequence>MSRTGTALAVAAGVGGVALNVIARRSPWRHYPWYLPGTALGVVGTELPVPAAAAQLAVTGAAAALKAHRSKIGAAALAVSAGAAIGLAALQKPANDTRRHLQGAVDEALGRGAVELWAPTPALPGRYRRAEFIVADGVRYSEDQLLDVWRKPGVTGAPVVIQVHGGSWTGGNRRQQNLPVLAHLADNGWVCVAIDYRLGPKNRWPAQIVDVKRAIAWVRANIERYGGDPSFIAITGGSAGGHLAGLAALTGNDPAFQPGFEDADTSIQAGALLYGVYDLSAFNDDGTTGLRDHIRRVMIDDEPDSATFRDASPSHRLTPDSPPLLVVHGDRDEIVSVNQAREFATRARELGSPFGYAELPYAHHAFDSVASARTVATAHAAEQFLSYLAKR</sequence>
<organism evidence="4 5">
    <name type="scientific">Kutzneria kofuensis</name>
    <dbReference type="NCBI Taxonomy" id="103725"/>
    <lineage>
        <taxon>Bacteria</taxon>
        <taxon>Bacillati</taxon>
        <taxon>Actinomycetota</taxon>
        <taxon>Actinomycetes</taxon>
        <taxon>Pseudonocardiales</taxon>
        <taxon>Pseudonocardiaceae</taxon>
        <taxon>Kutzneria</taxon>
    </lineage>
</organism>
<dbReference type="Gene3D" id="3.40.50.1820">
    <property type="entry name" value="alpha/beta hydrolase"/>
    <property type="match status" value="1"/>
</dbReference>
<evidence type="ECO:0000256" key="1">
    <source>
        <dbReference type="ARBA" id="ARBA00022801"/>
    </source>
</evidence>
<dbReference type="InterPro" id="IPR050300">
    <property type="entry name" value="GDXG_lipolytic_enzyme"/>
</dbReference>
<dbReference type="Pfam" id="PF20434">
    <property type="entry name" value="BD-FAE"/>
    <property type="match status" value="1"/>
</dbReference>
<accession>A0A7W9KN79</accession>
<evidence type="ECO:0000259" key="3">
    <source>
        <dbReference type="Pfam" id="PF20434"/>
    </source>
</evidence>
<name>A0A7W9KN79_9PSEU</name>
<evidence type="ECO:0000313" key="5">
    <source>
        <dbReference type="Proteomes" id="UP000585638"/>
    </source>
</evidence>
<dbReference type="AlphaFoldDB" id="A0A7W9KN79"/>
<dbReference type="PANTHER" id="PTHR48081:SF33">
    <property type="entry name" value="KYNURENINE FORMAMIDASE"/>
    <property type="match status" value="1"/>
</dbReference>
<evidence type="ECO:0000256" key="2">
    <source>
        <dbReference type="SAM" id="Phobius"/>
    </source>
</evidence>
<evidence type="ECO:0000313" key="4">
    <source>
        <dbReference type="EMBL" id="MBB5895646.1"/>
    </source>
</evidence>
<dbReference type="GO" id="GO:0016787">
    <property type="term" value="F:hydrolase activity"/>
    <property type="evidence" value="ECO:0007669"/>
    <property type="project" value="UniProtKB-KW"/>
</dbReference>